<evidence type="ECO:0000313" key="4">
    <source>
        <dbReference type="Proteomes" id="UP000037035"/>
    </source>
</evidence>
<feature type="region of interest" description="Disordered" evidence="2">
    <location>
        <begin position="612"/>
        <end position="801"/>
    </location>
</feature>
<comment type="similarity">
    <text evidence="1">Belongs to the SIP5 family.</text>
</comment>
<feature type="compositionally biased region" description="Low complexity" evidence="2">
    <location>
        <begin position="357"/>
        <end position="367"/>
    </location>
</feature>
<dbReference type="VEuPathDB" id="FungiDB:VP01_894g5"/>
<dbReference type="Proteomes" id="UP000037035">
    <property type="component" value="Unassembled WGS sequence"/>
</dbReference>
<comment type="caution">
    <text evidence="3">The sequence shown here is derived from an EMBL/GenBank/DDBJ whole genome shotgun (WGS) entry which is preliminary data.</text>
</comment>
<dbReference type="PANTHER" id="PTHR31315:SF1">
    <property type="entry name" value="PROTEIN SIP5"/>
    <property type="match status" value="1"/>
</dbReference>
<dbReference type="AlphaFoldDB" id="A0A0L6U7Z0"/>
<accession>A0A0L6U7Z0</accession>
<feature type="compositionally biased region" description="Basic residues" evidence="2">
    <location>
        <begin position="71"/>
        <end position="80"/>
    </location>
</feature>
<feature type="region of interest" description="Disordered" evidence="2">
    <location>
        <begin position="406"/>
        <end position="428"/>
    </location>
</feature>
<dbReference type="PANTHER" id="PTHR31315">
    <property type="entry name" value="PROTEIN SIP5"/>
    <property type="match status" value="1"/>
</dbReference>
<evidence type="ECO:0008006" key="5">
    <source>
        <dbReference type="Google" id="ProtNLM"/>
    </source>
</evidence>
<feature type="region of interest" description="Disordered" evidence="2">
    <location>
        <begin position="220"/>
        <end position="239"/>
    </location>
</feature>
<feature type="compositionally biased region" description="Low complexity" evidence="2">
    <location>
        <begin position="81"/>
        <end position="97"/>
    </location>
</feature>
<feature type="compositionally biased region" description="Low complexity" evidence="2">
    <location>
        <begin position="742"/>
        <end position="758"/>
    </location>
</feature>
<dbReference type="OrthoDB" id="21471at2759"/>
<dbReference type="CDD" id="cd24139">
    <property type="entry name" value="SIP5-like"/>
    <property type="match status" value="1"/>
</dbReference>
<dbReference type="InterPro" id="IPR003903">
    <property type="entry name" value="UIM_dom"/>
</dbReference>
<evidence type="ECO:0000313" key="3">
    <source>
        <dbReference type="EMBL" id="KNZ44663.1"/>
    </source>
</evidence>
<organism evidence="3 4">
    <name type="scientific">Puccinia sorghi</name>
    <dbReference type="NCBI Taxonomy" id="27349"/>
    <lineage>
        <taxon>Eukaryota</taxon>
        <taxon>Fungi</taxon>
        <taxon>Dikarya</taxon>
        <taxon>Basidiomycota</taxon>
        <taxon>Pucciniomycotina</taxon>
        <taxon>Pucciniomycetes</taxon>
        <taxon>Pucciniales</taxon>
        <taxon>Pucciniaceae</taxon>
        <taxon>Puccinia</taxon>
    </lineage>
</organism>
<feature type="compositionally biased region" description="Low complexity" evidence="2">
    <location>
        <begin position="720"/>
        <end position="732"/>
    </location>
</feature>
<feature type="compositionally biased region" description="Low complexity" evidence="2">
    <location>
        <begin position="775"/>
        <end position="801"/>
    </location>
</feature>
<protein>
    <recommendedName>
        <fullName evidence="5">RING-type domain-containing protein</fullName>
    </recommendedName>
</protein>
<feature type="compositionally biased region" description="Polar residues" evidence="2">
    <location>
        <begin position="568"/>
        <end position="600"/>
    </location>
</feature>
<feature type="compositionally biased region" description="Low complexity" evidence="2">
    <location>
        <begin position="227"/>
        <end position="239"/>
    </location>
</feature>
<proteinExistence type="inferred from homology"/>
<dbReference type="EMBL" id="LAVV01014548">
    <property type="protein sequence ID" value="KNZ44663.1"/>
    <property type="molecule type" value="Genomic_DNA"/>
</dbReference>
<name>A0A0L6U7Z0_9BASI</name>
<keyword evidence="4" id="KW-1185">Reference proteome</keyword>
<feature type="compositionally biased region" description="Basic and acidic residues" evidence="2">
    <location>
        <begin position="541"/>
        <end position="556"/>
    </location>
</feature>
<feature type="region of interest" description="Disordered" evidence="2">
    <location>
        <begin position="541"/>
        <end position="600"/>
    </location>
</feature>
<feature type="compositionally biased region" description="Polar residues" evidence="2">
    <location>
        <begin position="624"/>
        <end position="638"/>
    </location>
</feature>
<dbReference type="InterPro" id="IPR039301">
    <property type="entry name" value="Sip5/DA2"/>
</dbReference>
<dbReference type="PROSITE" id="PS50330">
    <property type="entry name" value="UIM"/>
    <property type="match status" value="1"/>
</dbReference>
<evidence type="ECO:0000256" key="1">
    <source>
        <dbReference type="ARBA" id="ARBA00010402"/>
    </source>
</evidence>
<sequence>MIVVYCPLPYCWLDCIVEIPGHREESTTLQEEMGNNPSSQQTANSNQTNTHSRANPTSSAPPTPTGNTNLLHHHHHHHHSPLNPHLPSSSSSAATPSTAVAELLPPPTTTFVDGGYLFPLSNIYPSSPQDWLHPIVQHLILSRRLAPFYRGLEDWEEDWDRQTIAHALQSITFSRINTIKQIQKIERQESIEQSSNKHSSSSISKRFTKNLLLDHQSSPNSSSLFTNPHNQSDNQSSHNNNLRHHIFEAVLNAQVRSNEIDQYLSQTVECPICFLYYPPNINLSRCCQQPICTECFTQIKRTDPTPQEIKSELIQRWDLMCAIKLAACCPYCVESNFGVTYEPPPPDKRTDWNPTSNTTANTLAVPTAPVPTPCPAPIQSTISSQSAPSPSALMAANLSKDLAETGLTTDPASTKMKRRQTTSHTSKEVVTTDLIQPDWQAKLEAVKAAVQRRANRRIIFRQEGDRLIPVGITSSRDPNGSAFLAAFDHDHSGSSTVSRRGLSSGGTVRRHRNEASNYGMDLEELMIMEAMRLSLAEEEERKRKAAEEEEKFKKITEAITDACPGTDTPASNSHEEPSTSSTATSGHQSSPAPLTWTSTPTPAVQLNAMLSSPKPATVSPLVQRPTTSQEGGSSTNPLSAAADQLITDSPKLMPRDPDFDGAVESSSLVGNEIHPHSLPGLAHRIPSPSPSNPFLATQHHPPSSSPSPSNPFLSTQHCQPSSSPASSPSSNPFLPIQESIRSSSPLQQQVPQSSPFQSHDPFPVSVVATPPDSLPIPHASSSSSPLVATLSSSSLPGPRSS</sequence>
<dbReference type="GO" id="GO:0005737">
    <property type="term" value="C:cytoplasm"/>
    <property type="evidence" value="ECO:0007669"/>
    <property type="project" value="TreeGrafter"/>
</dbReference>
<feature type="region of interest" description="Disordered" evidence="2">
    <location>
        <begin position="491"/>
        <end position="515"/>
    </location>
</feature>
<feature type="compositionally biased region" description="Polar residues" evidence="2">
    <location>
        <begin position="27"/>
        <end position="53"/>
    </location>
</feature>
<feature type="region of interest" description="Disordered" evidence="2">
    <location>
        <begin position="26"/>
        <end position="97"/>
    </location>
</feature>
<evidence type="ECO:0000256" key="2">
    <source>
        <dbReference type="SAM" id="MobiDB-lite"/>
    </source>
</evidence>
<dbReference type="STRING" id="27349.A0A0L6U7Z0"/>
<feature type="region of interest" description="Disordered" evidence="2">
    <location>
        <begin position="343"/>
        <end position="391"/>
    </location>
</feature>
<reference evidence="3 4" key="1">
    <citation type="submission" date="2015-08" db="EMBL/GenBank/DDBJ databases">
        <title>Next Generation Sequencing and Analysis of the Genome of Puccinia sorghi L Schw, the Causal Agent of Maize Common Rust.</title>
        <authorList>
            <person name="Rochi L."/>
            <person name="Burguener G."/>
            <person name="Darino M."/>
            <person name="Turjanski A."/>
            <person name="Kreff E."/>
            <person name="Dieguez M.J."/>
            <person name="Sacco F."/>
        </authorList>
    </citation>
    <scope>NUCLEOTIDE SEQUENCE [LARGE SCALE GENOMIC DNA]</scope>
    <source>
        <strain evidence="3 4">RO10H11247</strain>
    </source>
</reference>
<gene>
    <name evidence="3" type="ORF">VP01_894g5</name>
</gene>
<feature type="compositionally biased region" description="Low complexity" evidence="2">
    <location>
        <begin position="377"/>
        <end position="391"/>
    </location>
</feature>